<dbReference type="InterPro" id="IPR029071">
    <property type="entry name" value="Ubiquitin-like_domsf"/>
</dbReference>
<sequence>MAGTTEFSRARYDSSTDGDDETSIFTQRSIYQSNPEKEYIERNPEELLHCMRQMNEHALEATGFFCGSPYLPQYQLPYVLSSTFVCQYQVFDMRKSQTFTESQRDQRLLAKTGLTDQALKKCVCEQFSTTAEQVQIVHFDMKTEGSALKTTVVILPEIVQNMPFNKLLIETYTDEHRLSRIICGLWKADIKVDEFKQMLMEFLGWKSIALCKDGRIIYNAVEDQLRENQDLTRVQAFQFGHMKVTLVYSINADSEYRFICTLNGAKSVLEAKEKILTKFSREFEAINETKGQILHLCIRDQIIQDDICLGVAMQSITRRDDTPISLHFASQDAITVTLVSNELKMRQKLLIVPQQCSTAYLRERIGKLAACDANSIKLVFNEKLIDELDDLSQTYGNNCKSGCTLNVGLKKQKTLKIKNPINNEEKAFKMYMLEPVQKLVERISEHWNLDVLTMCLFCRDVPMKCNSLLQHYAIKNNMQLELKLFPNRIAIQVRIVFKKRTLNLVVADSAVTTVEDLLTYCAVKMQYPRTCSRAILRNKCLKTEVSLKDEGFSTNEKVSIVFFDEPLSGNSELISVFDADIDGHTTRRYGKVVEGLLLLAPESQRLPPPMRGSDRDHLPSGIDLYEEALDANKSKMVPHPEPEKCTTKQTKPSGVVMKKIKKTFMKRSASVKDQLQRKLSEQRNGLSAADTGFESWHENSSISTTDTGQKSLHESSRKSTVKTGHRSSHADSSMSTTDTEQNADSSITSLSEQQNENDLGQNAQFESLVDEHQSCCSTARATNKMFYLPSSDPEISSEVQENDELSVCNLKSNPTSTLHVSDAVMQDNTPTGTWPNDNSIIENDGEEKDGSNSIVKICNCKCCTHAINTDESNGFHREQSAGARDASCDHLKNRFTCIRNCMKEIEESIVNKDFNNSALDLEEMSSYSSDEGQNAVKNQKTLMMVSLFHQQ</sequence>
<organism evidence="2 3">
    <name type="scientific">Dreissena polymorpha</name>
    <name type="common">Zebra mussel</name>
    <name type="synonym">Mytilus polymorpha</name>
    <dbReference type="NCBI Taxonomy" id="45954"/>
    <lineage>
        <taxon>Eukaryota</taxon>
        <taxon>Metazoa</taxon>
        <taxon>Spiralia</taxon>
        <taxon>Lophotrochozoa</taxon>
        <taxon>Mollusca</taxon>
        <taxon>Bivalvia</taxon>
        <taxon>Autobranchia</taxon>
        <taxon>Heteroconchia</taxon>
        <taxon>Euheterodonta</taxon>
        <taxon>Imparidentia</taxon>
        <taxon>Neoheterodontei</taxon>
        <taxon>Myida</taxon>
        <taxon>Dreissenoidea</taxon>
        <taxon>Dreissenidae</taxon>
        <taxon>Dreissena</taxon>
    </lineage>
</organism>
<dbReference type="SUPFAM" id="SSF54236">
    <property type="entry name" value="Ubiquitin-like"/>
    <property type="match status" value="1"/>
</dbReference>
<dbReference type="AlphaFoldDB" id="A0A9D4K154"/>
<feature type="compositionally biased region" description="Polar residues" evidence="1">
    <location>
        <begin position="698"/>
        <end position="710"/>
    </location>
</feature>
<reference evidence="2" key="1">
    <citation type="journal article" date="2019" name="bioRxiv">
        <title>The Genome of the Zebra Mussel, Dreissena polymorpha: A Resource for Invasive Species Research.</title>
        <authorList>
            <person name="McCartney M.A."/>
            <person name="Auch B."/>
            <person name="Kono T."/>
            <person name="Mallez S."/>
            <person name="Zhang Y."/>
            <person name="Obille A."/>
            <person name="Becker A."/>
            <person name="Abrahante J.E."/>
            <person name="Garbe J."/>
            <person name="Badalamenti J.P."/>
            <person name="Herman A."/>
            <person name="Mangelson H."/>
            <person name="Liachko I."/>
            <person name="Sullivan S."/>
            <person name="Sone E.D."/>
            <person name="Koren S."/>
            <person name="Silverstein K.A.T."/>
            <person name="Beckman K.B."/>
            <person name="Gohl D.M."/>
        </authorList>
    </citation>
    <scope>NUCLEOTIDE SEQUENCE</scope>
    <source>
        <strain evidence="2">Duluth1</strain>
        <tissue evidence="2">Whole animal</tissue>
    </source>
</reference>
<evidence type="ECO:0000313" key="3">
    <source>
        <dbReference type="Proteomes" id="UP000828390"/>
    </source>
</evidence>
<proteinExistence type="predicted"/>
<feature type="compositionally biased region" description="Basic and acidic residues" evidence="1">
    <location>
        <begin position="635"/>
        <end position="646"/>
    </location>
</feature>
<feature type="region of interest" description="Disordered" evidence="1">
    <location>
        <begin position="1"/>
        <end position="25"/>
    </location>
</feature>
<keyword evidence="3" id="KW-1185">Reference proteome</keyword>
<feature type="region of interest" description="Disordered" evidence="1">
    <location>
        <begin position="635"/>
        <end position="654"/>
    </location>
</feature>
<reference evidence="2" key="2">
    <citation type="submission" date="2020-11" db="EMBL/GenBank/DDBJ databases">
        <authorList>
            <person name="McCartney M.A."/>
            <person name="Auch B."/>
            <person name="Kono T."/>
            <person name="Mallez S."/>
            <person name="Becker A."/>
            <person name="Gohl D.M."/>
            <person name="Silverstein K.A.T."/>
            <person name="Koren S."/>
            <person name="Bechman K.B."/>
            <person name="Herman A."/>
            <person name="Abrahante J.E."/>
            <person name="Garbe J."/>
        </authorList>
    </citation>
    <scope>NUCLEOTIDE SEQUENCE</scope>
    <source>
        <strain evidence="2">Duluth1</strain>
        <tissue evidence="2">Whole animal</tissue>
    </source>
</reference>
<dbReference type="Proteomes" id="UP000828390">
    <property type="component" value="Unassembled WGS sequence"/>
</dbReference>
<evidence type="ECO:0000313" key="2">
    <source>
        <dbReference type="EMBL" id="KAH3830599.1"/>
    </source>
</evidence>
<dbReference type="EMBL" id="JAIWYP010000004">
    <property type="protein sequence ID" value="KAH3830599.1"/>
    <property type="molecule type" value="Genomic_DNA"/>
</dbReference>
<feature type="region of interest" description="Disordered" evidence="1">
    <location>
        <begin position="666"/>
        <end position="756"/>
    </location>
</feature>
<evidence type="ECO:0000256" key="1">
    <source>
        <dbReference type="SAM" id="MobiDB-lite"/>
    </source>
</evidence>
<name>A0A9D4K154_DREPO</name>
<protein>
    <submittedName>
        <fullName evidence="2">Uncharacterized protein</fullName>
    </submittedName>
</protein>
<gene>
    <name evidence="2" type="ORF">DPMN_103844</name>
</gene>
<dbReference type="OrthoDB" id="6160953at2759"/>
<accession>A0A9D4K154</accession>
<feature type="compositionally biased region" description="Polar residues" evidence="1">
    <location>
        <begin position="730"/>
        <end position="756"/>
    </location>
</feature>
<comment type="caution">
    <text evidence="2">The sequence shown here is derived from an EMBL/GenBank/DDBJ whole genome shotgun (WGS) entry which is preliminary data.</text>
</comment>